<evidence type="ECO:0000313" key="8">
    <source>
        <dbReference type="Proteomes" id="UP000243342"/>
    </source>
</evidence>
<keyword evidence="4 5" id="KW-0472">Membrane</keyword>
<dbReference type="InterPro" id="IPR010445">
    <property type="entry name" value="LapA_dom"/>
</dbReference>
<accession>A0A1J7CAC1</accession>
<evidence type="ECO:0000256" key="5">
    <source>
        <dbReference type="SAM" id="Phobius"/>
    </source>
</evidence>
<comment type="caution">
    <text evidence="7">The sequence shown here is derived from an EMBL/GenBank/DDBJ whole genome shotgun (WGS) entry which is preliminary data.</text>
</comment>
<reference evidence="7 8" key="1">
    <citation type="submission" date="2016-10" db="EMBL/GenBank/DDBJ databases">
        <title>Genome sequence of Streptomyces gilvigriseus MUSC 26.</title>
        <authorList>
            <person name="Lee L.-H."/>
            <person name="Ser H.-L."/>
        </authorList>
    </citation>
    <scope>NUCLEOTIDE SEQUENCE [LARGE SCALE GENOMIC DNA]</scope>
    <source>
        <strain evidence="7 8">MUSC 26</strain>
    </source>
</reference>
<name>A0A1J7CAC1_9ACTN</name>
<feature type="domain" description="Lipopolysaccharide assembly protein A" evidence="6">
    <location>
        <begin position="29"/>
        <end position="67"/>
    </location>
</feature>
<sequence>MTVLGVDVTAIRVIALLVAVAVIAFIVGNTHRVSVNFFTIHVSMPQWLALLLTCAAGVLIGVIAAGGRGRAKGTPQQ</sequence>
<keyword evidence="8" id="KW-1185">Reference proteome</keyword>
<keyword evidence="1" id="KW-1003">Cell membrane</keyword>
<evidence type="ECO:0000256" key="4">
    <source>
        <dbReference type="ARBA" id="ARBA00023136"/>
    </source>
</evidence>
<dbReference type="Pfam" id="PF06305">
    <property type="entry name" value="LapA_dom"/>
    <property type="match status" value="1"/>
</dbReference>
<evidence type="ECO:0000256" key="2">
    <source>
        <dbReference type="ARBA" id="ARBA00022692"/>
    </source>
</evidence>
<dbReference type="EMBL" id="MLCF01000085">
    <property type="protein sequence ID" value="OIV36602.1"/>
    <property type="molecule type" value="Genomic_DNA"/>
</dbReference>
<evidence type="ECO:0000256" key="1">
    <source>
        <dbReference type="ARBA" id="ARBA00022475"/>
    </source>
</evidence>
<keyword evidence="2 5" id="KW-0812">Transmembrane</keyword>
<dbReference type="Proteomes" id="UP000243342">
    <property type="component" value="Unassembled WGS sequence"/>
</dbReference>
<dbReference type="AlphaFoldDB" id="A0A1J7CAC1"/>
<protein>
    <recommendedName>
        <fullName evidence="6">Lipopolysaccharide assembly protein A domain-containing protein</fullName>
    </recommendedName>
</protein>
<dbReference type="GO" id="GO:0005886">
    <property type="term" value="C:plasma membrane"/>
    <property type="evidence" value="ECO:0007669"/>
    <property type="project" value="InterPro"/>
</dbReference>
<keyword evidence="3 5" id="KW-1133">Transmembrane helix</keyword>
<organism evidence="7 8">
    <name type="scientific">Mangrovactinospora gilvigrisea</name>
    <dbReference type="NCBI Taxonomy" id="1428644"/>
    <lineage>
        <taxon>Bacteria</taxon>
        <taxon>Bacillati</taxon>
        <taxon>Actinomycetota</taxon>
        <taxon>Actinomycetes</taxon>
        <taxon>Kitasatosporales</taxon>
        <taxon>Streptomycetaceae</taxon>
        <taxon>Mangrovactinospora</taxon>
    </lineage>
</organism>
<feature type="transmembrane region" description="Helical" evidence="5">
    <location>
        <begin position="9"/>
        <end position="27"/>
    </location>
</feature>
<gene>
    <name evidence="7" type="ORF">BIV57_15655</name>
</gene>
<evidence type="ECO:0000259" key="6">
    <source>
        <dbReference type="Pfam" id="PF06305"/>
    </source>
</evidence>
<evidence type="ECO:0000313" key="7">
    <source>
        <dbReference type="EMBL" id="OIV36602.1"/>
    </source>
</evidence>
<evidence type="ECO:0000256" key="3">
    <source>
        <dbReference type="ARBA" id="ARBA00022989"/>
    </source>
</evidence>
<proteinExistence type="predicted"/>
<feature type="transmembrane region" description="Helical" evidence="5">
    <location>
        <begin position="47"/>
        <end position="67"/>
    </location>
</feature>